<keyword evidence="3" id="KW-0378">Hydrolase</keyword>
<organism evidence="3 4">
    <name type="scientific">Helianthus annuus</name>
    <name type="common">Common sunflower</name>
    <dbReference type="NCBI Taxonomy" id="4232"/>
    <lineage>
        <taxon>Eukaryota</taxon>
        <taxon>Viridiplantae</taxon>
        <taxon>Streptophyta</taxon>
        <taxon>Embryophyta</taxon>
        <taxon>Tracheophyta</taxon>
        <taxon>Spermatophyta</taxon>
        <taxon>Magnoliopsida</taxon>
        <taxon>eudicotyledons</taxon>
        <taxon>Gunneridae</taxon>
        <taxon>Pentapetalae</taxon>
        <taxon>asterids</taxon>
        <taxon>campanulids</taxon>
        <taxon>Asterales</taxon>
        <taxon>Asteraceae</taxon>
        <taxon>Asteroideae</taxon>
        <taxon>Heliantheae alliance</taxon>
        <taxon>Heliantheae</taxon>
        <taxon>Helianthus</taxon>
    </lineage>
</organism>
<dbReference type="AlphaFoldDB" id="A0A9K3EJ26"/>
<keyword evidence="3" id="KW-0326">Glycosidase</keyword>
<dbReference type="Gene3D" id="3.20.20.80">
    <property type="entry name" value="Glycosidases"/>
    <property type="match status" value="1"/>
</dbReference>
<name>A0A9K3EJ26_HELAN</name>
<comment type="caution">
    <text evidence="3">The sequence shown here is derived from an EMBL/GenBank/DDBJ whole genome shotgun (WGS) entry which is preliminary data.</text>
</comment>
<dbReference type="PANTHER" id="PTHR10353:SF29">
    <property type="entry name" value="BETA-GLUCOSIDASE 11"/>
    <property type="match status" value="1"/>
</dbReference>
<proteinExistence type="inferred from homology"/>
<dbReference type="GO" id="GO:0008422">
    <property type="term" value="F:beta-glucosidase activity"/>
    <property type="evidence" value="ECO:0007669"/>
    <property type="project" value="UniProtKB-EC"/>
</dbReference>
<protein>
    <submittedName>
        <fullName evidence="3">Beta-glucosidase</fullName>
        <ecNumber evidence="3">3.2.1.21</ecNumber>
    </submittedName>
</protein>
<evidence type="ECO:0000256" key="1">
    <source>
        <dbReference type="ARBA" id="ARBA00010838"/>
    </source>
</evidence>
<dbReference type="Pfam" id="PF00232">
    <property type="entry name" value="Glyco_hydro_1"/>
    <property type="match status" value="1"/>
</dbReference>
<keyword evidence="4" id="KW-1185">Reference proteome</keyword>
<evidence type="ECO:0000313" key="3">
    <source>
        <dbReference type="EMBL" id="KAF5774586.1"/>
    </source>
</evidence>
<evidence type="ECO:0000256" key="2">
    <source>
        <dbReference type="RuleBase" id="RU003690"/>
    </source>
</evidence>
<evidence type="ECO:0000313" key="4">
    <source>
        <dbReference type="Proteomes" id="UP000215914"/>
    </source>
</evidence>
<sequence>MCTCSREDACVRAVLFPHCNPHHRLNRHKASPVIAHHRSSPNQRRLHNTTTPQAKRWFFPGYQGSNSKKTEAARGTRLTPARILVSRASVVYPTSSLVTDVLVVVIFLCSRCRRPNTTSQAMVYVRLLGLQPVLRRWSARILVTSLEVAPLDLQKLLIYLKEEYGNPPIYIHENGQVESHNGTMADTPRVEFLHAYIGGVLDALSVG</sequence>
<dbReference type="EMBL" id="MNCJ02000328">
    <property type="protein sequence ID" value="KAF5774586.1"/>
    <property type="molecule type" value="Genomic_DNA"/>
</dbReference>
<comment type="similarity">
    <text evidence="1 2">Belongs to the glycosyl hydrolase 1 family.</text>
</comment>
<reference evidence="3" key="2">
    <citation type="submission" date="2020-06" db="EMBL/GenBank/DDBJ databases">
        <title>Helianthus annuus Genome sequencing and assembly Release 2.</title>
        <authorList>
            <person name="Gouzy J."/>
            <person name="Langlade N."/>
            <person name="Munos S."/>
        </authorList>
    </citation>
    <scope>NUCLEOTIDE SEQUENCE</scope>
    <source>
        <tissue evidence="3">Leaves</tissue>
    </source>
</reference>
<dbReference type="GO" id="GO:0005975">
    <property type="term" value="P:carbohydrate metabolic process"/>
    <property type="evidence" value="ECO:0007669"/>
    <property type="project" value="InterPro"/>
</dbReference>
<dbReference type="PANTHER" id="PTHR10353">
    <property type="entry name" value="GLYCOSYL HYDROLASE"/>
    <property type="match status" value="1"/>
</dbReference>
<dbReference type="InterPro" id="IPR017853">
    <property type="entry name" value="GH"/>
</dbReference>
<gene>
    <name evidence="3" type="ORF">HanXRQr2_Chr13g0602391</name>
</gene>
<reference evidence="3" key="1">
    <citation type="journal article" date="2017" name="Nature">
        <title>The sunflower genome provides insights into oil metabolism, flowering and Asterid evolution.</title>
        <authorList>
            <person name="Badouin H."/>
            <person name="Gouzy J."/>
            <person name="Grassa C.J."/>
            <person name="Murat F."/>
            <person name="Staton S.E."/>
            <person name="Cottret L."/>
            <person name="Lelandais-Briere C."/>
            <person name="Owens G.L."/>
            <person name="Carrere S."/>
            <person name="Mayjonade B."/>
            <person name="Legrand L."/>
            <person name="Gill N."/>
            <person name="Kane N.C."/>
            <person name="Bowers J.E."/>
            <person name="Hubner S."/>
            <person name="Bellec A."/>
            <person name="Berard A."/>
            <person name="Berges H."/>
            <person name="Blanchet N."/>
            <person name="Boniface M.C."/>
            <person name="Brunel D."/>
            <person name="Catrice O."/>
            <person name="Chaidir N."/>
            <person name="Claudel C."/>
            <person name="Donnadieu C."/>
            <person name="Faraut T."/>
            <person name="Fievet G."/>
            <person name="Helmstetter N."/>
            <person name="King M."/>
            <person name="Knapp S.J."/>
            <person name="Lai Z."/>
            <person name="Le Paslier M.C."/>
            <person name="Lippi Y."/>
            <person name="Lorenzon L."/>
            <person name="Mandel J.R."/>
            <person name="Marage G."/>
            <person name="Marchand G."/>
            <person name="Marquand E."/>
            <person name="Bret-Mestries E."/>
            <person name="Morien E."/>
            <person name="Nambeesan S."/>
            <person name="Nguyen T."/>
            <person name="Pegot-Espagnet P."/>
            <person name="Pouilly N."/>
            <person name="Raftis F."/>
            <person name="Sallet E."/>
            <person name="Schiex T."/>
            <person name="Thomas J."/>
            <person name="Vandecasteele C."/>
            <person name="Vares D."/>
            <person name="Vear F."/>
            <person name="Vautrin S."/>
            <person name="Crespi M."/>
            <person name="Mangin B."/>
            <person name="Burke J.M."/>
            <person name="Salse J."/>
            <person name="Munos S."/>
            <person name="Vincourt P."/>
            <person name="Rieseberg L.H."/>
            <person name="Langlade N.B."/>
        </authorList>
    </citation>
    <scope>NUCLEOTIDE SEQUENCE</scope>
    <source>
        <tissue evidence="3">Leaves</tissue>
    </source>
</reference>
<dbReference type="InterPro" id="IPR001360">
    <property type="entry name" value="Glyco_hydro_1"/>
</dbReference>
<dbReference type="EC" id="3.2.1.21" evidence="3"/>
<dbReference type="SUPFAM" id="SSF51445">
    <property type="entry name" value="(Trans)glycosidases"/>
    <property type="match status" value="1"/>
</dbReference>
<dbReference type="Gramene" id="mRNA:HanXRQr2_Chr13g0602391">
    <property type="protein sequence ID" value="mRNA:HanXRQr2_Chr13g0602391"/>
    <property type="gene ID" value="HanXRQr2_Chr13g0602391"/>
</dbReference>
<dbReference type="Proteomes" id="UP000215914">
    <property type="component" value="Unassembled WGS sequence"/>
</dbReference>
<accession>A0A9K3EJ26</accession>